<dbReference type="EMBL" id="KE343643">
    <property type="protein sequence ID" value="EXB37603.1"/>
    <property type="molecule type" value="Genomic_DNA"/>
</dbReference>
<feature type="compositionally biased region" description="Polar residues" evidence="1">
    <location>
        <begin position="98"/>
        <end position="108"/>
    </location>
</feature>
<name>W9QQ63_9ROSA</name>
<accession>W9QQ63</accession>
<evidence type="ECO:0000313" key="3">
    <source>
        <dbReference type="Proteomes" id="UP000030645"/>
    </source>
</evidence>
<gene>
    <name evidence="2" type="ORF">L484_021808</name>
</gene>
<protein>
    <submittedName>
        <fullName evidence="2">Uncharacterized protein</fullName>
    </submittedName>
</protein>
<keyword evidence="3" id="KW-1185">Reference proteome</keyword>
<sequence length="108" mass="12069">MLTSFWPTPKAFGDALKFMLQSSAIDQYHGNSILLPPLPEETYYLANTAHNRRKRKTASYFINIVDFSTSHYEPKIPQSPPLAELPEADGPSRAYCPQATTYSSQATA</sequence>
<dbReference type="Proteomes" id="UP000030645">
    <property type="component" value="Unassembled WGS sequence"/>
</dbReference>
<reference evidence="3" key="1">
    <citation type="submission" date="2013-01" db="EMBL/GenBank/DDBJ databases">
        <title>Draft Genome Sequence of a Mulberry Tree, Morus notabilis C.K. Schneid.</title>
        <authorList>
            <person name="He N."/>
            <person name="Zhao S."/>
        </authorList>
    </citation>
    <scope>NUCLEOTIDE SEQUENCE</scope>
</reference>
<dbReference type="AlphaFoldDB" id="W9QQ63"/>
<feature type="region of interest" description="Disordered" evidence="1">
    <location>
        <begin position="74"/>
        <end position="108"/>
    </location>
</feature>
<organism evidence="2 3">
    <name type="scientific">Morus notabilis</name>
    <dbReference type="NCBI Taxonomy" id="981085"/>
    <lineage>
        <taxon>Eukaryota</taxon>
        <taxon>Viridiplantae</taxon>
        <taxon>Streptophyta</taxon>
        <taxon>Embryophyta</taxon>
        <taxon>Tracheophyta</taxon>
        <taxon>Spermatophyta</taxon>
        <taxon>Magnoliopsida</taxon>
        <taxon>eudicotyledons</taxon>
        <taxon>Gunneridae</taxon>
        <taxon>Pentapetalae</taxon>
        <taxon>rosids</taxon>
        <taxon>fabids</taxon>
        <taxon>Rosales</taxon>
        <taxon>Moraceae</taxon>
        <taxon>Moreae</taxon>
        <taxon>Morus</taxon>
    </lineage>
</organism>
<evidence type="ECO:0000256" key="1">
    <source>
        <dbReference type="SAM" id="MobiDB-lite"/>
    </source>
</evidence>
<evidence type="ECO:0000313" key="2">
    <source>
        <dbReference type="EMBL" id="EXB37603.1"/>
    </source>
</evidence>
<proteinExistence type="predicted"/>